<dbReference type="InterPro" id="IPR005813">
    <property type="entry name" value="Ribosomal_bL20"/>
</dbReference>
<reference evidence="7 8" key="1">
    <citation type="journal article" date="2013" name="BMC Genomics">
        <title>Comparative genomic analyses of Mycoplasma hyopneumoniae pathogenic 168 strain and its high-passaged attenuated strain.</title>
        <authorList>
            <person name="Liu W."/>
            <person name="Xiao S."/>
            <person name="Li M."/>
            <person name="Guo S."/>
            <person name="Li S."/>
            <person name="Luo R."/>
            <person name="Feng Z."/>
            <person name="Li B."/>
            <person name="Zhou Z."/>
            <person name="Shao G."/>
            <person name="Chen H."/>
            <person name="Fang L."/>
        </authorList>
    </citation>
    <scope>NUCLEOTIDE SEQUENCE [LARGE SCALE GENOMIC DNA]</scope>
    <source>
        <strain evidence="7 8">168-L</strain>
    </source>
</reference>
<organism evidence="7 8">
    <name type="scientific">Mesomycoplasma hyopneumoniae 168-L</name>
    <dbReference type="NCBI Taxonomy" id="1116211"/>
    <lineage>
        <taxon>Bacteria</taxon>
        <taxon>Bacillati</taxon>
        <taxon>Mycoplasmatota</taxon>
        <taxon>Mycoplasmoidales</taxon>
        <taxon>Metamycoplasmataceae</taxon>
        <taxon>Mesomycoplasma</taxon>
    </lineage>
</organism>
<dbReference type="Gene3D" id="1.10.1900.20">
    <property type="entry name" value="Ribosomal protein L20"/>
    <property type="match status" value="1"/>
</dbReference>
<evidence type="ECO:0000313" key="8">
    <source>
        <dbReference type="Proteomes" id="UP000013962"/>
    </source>
</evidence>
<dbReference type="GO" id="GO:0005840">
    <property type="term" value="C:ribosome"/>
    <property type="evidence" value="ECO:0007669"/>
    <property type="project" value="UniProtKB-KW"/>
</dbReference>
<keyword evidence="2 7" id="KW-0689">Ribosomal protein</keyword>
<dbReference type="Pfam" id="PF00453">
    <property type="entry name" value="Ribosomal_L20"/>
    <property type="match status" value="1"/>
</dbReference>
<dbReference type="SUPFAM" id="SSF74731">
    <property type="entry name" value="Ribosomal protein L20"/>
    <property type="match status" value="1"/>
</dbReference>
<proteinExistence type="inferred from homology"/>
<comment type="function">
    <text evidence="4">Binds directly to 23S ribosomal RNA and is necessary for the in vitro assembly process of the 50S ribosomal subunit. It is not involved in the protein synthesizing functions of that subunit.</text>
</comment>
<evidence type="ECO:0000256" key="6">
    <source>
        <dbReference type="ARBA" id="ARBA00035482"/>
    </source>
</evidence>
<evidence type="ECO:0000256" key="3">
    <source>
        <dbReference type="ARBA" id="ARBA00023274"/>
    </source>
</evidence>
<evidence type="ECO:0000256" key="4">
    <source>
        <dbReference type="ARBA" id="ARBA00024775"/>
    </source>
</evidence>
<dbReference type="Proteomes" id="UP000013962">
    <property type="component" value="Chromosome"/>
</dbReference>
<evidence type="ECO:0000256" key="5">
    <source>
        <dbReference type="ARBA" id="ARBA00035172"/>
    </source>
</evidence>
<evidence type="ECO:0000256" key="1">
    <source>
        <dbReference type="ARBA" id="ARBA00007698"/>
    </source>
</evidence>
<dbReference type="EMBL" id="CP003131">
    <property type="protein sequence ID" value="AGM21962.1"/>
    <property type="molecule type" value="Genomic_DNA"/>
</dbReference>
<keyword evidence="8" id="KW-1185">Reference proteome</keyword>
<protein>
    <recommendedName>
        <fullName evidence="5">Large ribosomal subunit protein bL20</fullName>
    </recommendedName>
    <alternativeName>
        <fullName evidence="6">50S ribosomal protein L20</fullName>
    </alternativeName>
</protein>
<comment type="similarity">
    <text evidence="1">Belongs to the bacterial ribosomal protein bL20 family.</text>
</comment>
<name>A0ABM5NPI6_MESH1</name>
<evidence type="ECO:0000256" key="2">
    <source>
        <dbReference type="ARBA" id="ARBA00022980"/>
    </source>
</evidence>
<sequence length="39" mass="4489">MHKIKQSNIEINRKMLAEMAIHHQSDFENIVKLAIAKSA</sequence>
<gene>
    <name evidence="7" type="ORF">MHP168L_180</name>
</gene>
<dbReference type="InterPro" id="IPR035566">
    <property type="entry name" value="Ribosomal_protein_bL20_C"/>
</dbReference>
<accession>A0ABM5NPI6</accession>
<evidence type="ECO:0000313" key="7">
    <source>
        <dbReference type="EMBL" id="AGM21962.1"/>
    </source>
</evidence>
<keyword evidence="3" id="KW-0687">Ribonucleoprotein</keyword>